<accession>A0A371ESR3</accession>
<gene>
    <name evidence="2" type="ORF">CR513_51841</name>
</gene>
<name>A0A371ESR3_MUCPR</name>
<feature type="region of interest" description="Disordered" evidence="1">
    <location>
        <begin position="37"/>
        <end position="100"/>
    </location>
</feature>
<evidence type="ECO:0008006" key="4">
    <source>
        <dbReference type="Google" id="ProtNLM"/>
    </source>
</evidence>
<feature type="compositionally biased region" description="Basic and acidic residues" evidence="1">
    <location>
        <begin position="88"/>
        <end position="100"/>
    </location>
</feature>
<dbReference type="OrthoDB" id="1934635at2759"/>
<evidence type="ECO:0000313" key="2">
    <source>
        <dbReference type="EMBL" id="RDX69095.1"/>
    </source>
</evidence>
<proteinExistence type="predicted"/>
<evidence type="ECO:0000313" key="3">
    <source>
        <dbReference type="Proteomes" id="UP000257109"/>
    </source>
</evidence>
<reference evidence="2" key="1">
    <citation type="submission" date="2018-05" db="EMBL/GenBank/DDBJ databases">
        <title>Draft genome of Mucuna pruriens seed.</title>
        <authorList>
            <person name="Nnadi N.E."/>
            <person name="Vos R."/>
            <person name="Hasami M.H."/>
            <person name="Devisetty U.K."/>
            <person name="Aguiy J.C."/>
        </authorList>
    </citation>
    <scope>NUCLEOTIDE SEQUENCE [LARGE SCALE GENOMIC DNA]</scope>
    <source>
        <strain evidence="2">JCA_2017</strain>
    </source>
</reference>
<protein>
    <recommendedName>
        <fullName evidence="4">Retrotransposon gag domain-containing protein</fullName>
    </recommendedName>
</protein>
<feature type="compositionally biased region" description="Basic and acidic residues" evidence="1">
    <location>
        <begin position="55"/>
        <end position="82"/>
    </location>
</feature>
<feature type="non-terminal residue" evidence="2">
    <location>
        <position position="1"/>
    </location>
</feature>
<organism evidence="2 3">
    <name type="scientific">Mucuna pruriens</name>
    <name type="common">Velvet bean</name>
    <name type="synonym">Dolichos pruriens</name>
    <dbReference type="NCBI Taxonomy" id="157652"/>
    <lineage>
        <taxon>Eukaryota</taxon>
        <taxon>Viridiplantae</taxon>
        <taxon>Streptophyta</taxon>
        <taxon>Embryophyta</taxon>
        <taxon>Tracheophyta</taxon>
        <taxon>Spermatophyta</taxon>
        <taxon>Magnoliopsida</taxon>
        <taxon>eudicotyledons</taxon>
        <taxon>Gunneridae</taxon>
        <taxon>Pentapetalae</taxon>
        <taxon>rosids</taxon>
        <taxon>fabids</taxon>
        <taxon>Fabales</taxon>
        <taxon>Fabaceae</taxon>
        <taxon>Papilionoideae</taxon>
        <taxon>50 kb inversion clade</taxon>
        <taxon>NPAAA clade</taxon>
        <taxon>indigoferoid/millettioid clade</taxon>
        <taxon>Phaseoleae</taxon>
        <taxon>Mucuna</taxon>
    </lineage>
</organism>
<keyword evidence="3" id="KW-1185">Reference proteome</keyword>
<dbReference type="Proteomes" id="UP000257109">
    <property type="component" value="Unassembled WGS sequence"/>
</dbReference>
<dbReference type="AlphaFoldDB" id="A0A371ESR3"/>
<comment type="caution">
    <text evidence="2">The sequence shown here is derived from an EMBL/GenBank/DDBJ whole genome shotgun (WGS) entry which is preliminary data.</text>
</comment>
<sequence length="193" mass="22922">MGSPSINWEGLSPKFKYIINTMNELRKKLDLARKGIDVMPKDAQSTNDKVVALSRAKEDGYGEGNYSDHSKSSRSSKEERHERHERRERHDRSEEDRRGDLDMSKCKLPPFLWNYKLEFYIDWELKVEQVVTSFDIKGRKGDYALIWWTTMLDDIRRGVVEPCESWYELKRTYIIGSRYCTKDPKVWRSTTKE</sequence>
<evidence type="ECO:0000256" key="1">
    <source>
        <dbReference type="SAM" id="MobiDB-lite"/>
    </source>
</evidence>
<dbReference type="EMBL" id="QJKJ01012263">
    <property type="protein sequence ID" value="RDX69095.1"/>
    <property type="molecule type" value="Genomic_DNA"/>
</dbReference>